<organism evidence="5 6">
    <name type="scientific">Orenia marismortui</name>
    <dbReference type="NCBI Taxonomy" id="46469"/>
    <lineage>
        <taxon>Bacteria</taxon>
        <taxon>Bacillati</taxon>
        <taxon>Bacillota</taxon>
        <taxon>Clostridia</taxon>
        <taxon>Halanaerobiales</taxon>
        <taxon>Halobacteroidaceae</taxon>
        <taxon>Orenia</taxon>
    </lineage>
</organism>
<evidence type="ECO:0000313" key="5">
    <source>
        <dbReference type="EMBL" id="TDX44579.1"/>
    </source>
</evidence>
<evidence type="ECO:0000259" key="4">
    <source>
        <dbReference type="PROSITE" id="PS51898"/>
    </source>
</evidence>
<dbReference type="PROSITE" id="PS51898">
    <property type="entry name" value="TYR_RECOMBINASE"/>
    <property type="match status" value="1"/>
</dbReference>
<comment type="caution">
    <text evidence="5">The sequence shown here is derived from an EMBL/GenBank/DDBJ whole genome shotgun (WGS) entry which is preliminary data.</text>
</comment>
<keyword evidence="3" id="KW-0233">DNA recombination</keyword>
<dbReference type="PANTHER" id="PTHR30349">
    <property type="entry name" value="PHAGE INTEGRASE-RELATED"/>
    <property type="match status" value="1"/>
</dbReference>
<evidence type="ECO:0000256" key="3">
    <source>
        <dbReference type="ARBA" id="ARBA00023172"/>
    </source>
</evidence>
<dbReference type="InterPro" id="IPR013762">
    <property type="entry name" value="Integrase-like_cat_sf"/>
</dbReference>
<dbReference type="Pfam" id="PF00589">
    <property type="entry name" value="Phage_integrase"/>
    <property type="match status" value="1"/>
</dbReference>
<dbReference type="EMBL" id="SOEG01000050">
    <property type="protein sequence ID" value="TDX44579.1"/>
    <property type="molecule type" value="Genomic_DNA"/>
</dbReference>
<dbReference type="Gene3D" id="1.10.443.10">
    <property type="entry name" value="Intergrase catalytic core"/>
    <property type="match status" value="1"/>
</dbReference>
<dbReference type="Proteomes" id="UP000295832">
    <property type="component" value="Unassembled WGS sequence"/>
</dbReference>
<evidence type="ECO:0000256" key="1">
    <source>
        <dbReference type="ARBA" id="ARBA00008857"/>
    </source>
</evidence>
<keyword evidence="2" id="KW-0238">DNA-binding</keyword>
<protein>
    <submittedName>
        <fullName evidence="5">Integrase/recombinase XerD</fullName>
    </submittedName>
</protein>
<accession>A0A4V3GWM2</accession>
<comment type="similarity">
    <text evidence="1">Belongs to the 'phage' integrase family.</text>
</comment>
<evidence type="ECO:0000256" key="2">
    <source>
        <dbReference type="ARBA" id="ARBA00023125"/>
    </source>
</evidence>
<dbReference type="SUPFAM" id="SSF56349">
    <property type="entry name" value="DNA breaking-rejoining enzymes"/>
    <property type="match status" value="1"/>
</dbReference>
<evidence type="ECO:0000313" key="6">
    <source>
        <dbReference type="Proteomes" id="UP000295832"/>
    </source>
</evidence>
<dbReference type="GO" id="GO:0006310">
    <property type="term" value="P:DNA recombination"/>
    <property type="evidence" value="ECO:0007669"/>
    <property type="project" value="UniProtKB-KW"/>
</dbReference>
<feature type="domain" description="Tyr recombinase" evidence="4">
    <location>
        <begin position="6"/>
        <end position="193"/>
    </location>
</feature>
<dbReference type="PANTHER" id="PTHR30349:SF41">
    <property type="entry name" value="INTEGRASE_RECOMBINASE PROTEIN MJ0367-RELATED"/>
    <property type="match status" value="1"/>
</dbReference>
<dbReference type="GO" id="GO:0015074">
    <property type="term" value="P:DNA integration"/>
    <property type="evidence" value="ECO:0007669"/>
    <property type="project" value="InterPro"/>
</dbReference>
<dbReference type="InterPro" id="IPR002104">
    <property type="entry name" value="Integrase_catalytic"/>
</dbReference>
<dbReference type="RefSeq" id="WP_134119026.1">
    <property type="nucleotide sequence ID" value="NZ_SOEG01000050.1"/>
</dbReference>
<keyword evidence="6" id="KW-1185">Reference proteome</keyword>
<proteinExistence type="inferred from homology"/>
<dbReference type="GO" id="GO:0003677">
    <property type="term" value="F:DNA binding"/>
    <property type="evidence" value="ECO:0007669"/>
    <property type="project" value="UniProtKB-KW"/>
</dbReference>
<reference evidence="5 6" key="1">
    <citation type="submission" date="2019-03" db="EMBL/GenBank/DDBJ databases">
        <title>Subsurface microbial communities from deep shales in Ohio and West Virginia, USA.</title>
        <authorList>
            <person name="Wrighton K."/>
        </authorList>
    </citation>
    <scope>NUCLEOTIDE SEQUENCE [LARGE SCALE GENOMIC DNA]</scope>
    <source>
        <strain evidence="5 6">MSL 6dP</strain>
    </source>
</reference>
<dbReference type="AlphaFoldDB" id="A0A4V3GWM2"/>
<gene>
    <name evidence="5" type="ORF">C7959_1503</name>
</gene>
<dbReference type="InterPro" id="IPR011010">
    <property type="entry name" value="DNA_brk_join_enz"/>
</dbReference>
<dbReference type="InterPro" id="IPR050090">
    <property type="entry name" value="Tyrosine_recombinase_XerCD"/>
</dbReference>
<name>A0A4V3GWM2_9FIRM</name>
<sequence>MGRRKKLPKILEKEEREQLLSVFNERYPTAQRNKAMIDFMLNAGLRLAETLNLKWEHINLMSGKIEVIEGKGAKDRIVYIKDRVLEVLRSWRERQAKELKKKGIEKPAEYVFTTLEGNQLDQGNIRRMVYKYSKKAGITKKISPHTFRHTFATKLLRDTNNIREVQKALGHEDLSTTMIYTHIVDEQLEHSMKNLRD</sequence>